<keyword evidence="11" id="KW-1185">Reference proteome</keyword>
<feature type="binding site" evidence="8">
    <location>
        <begin position="143"/>
        <end position="145"/>
    </location>
    <ligand>
        <name>ATP</name>
        <dbReference type="ChEBI" id="CHEBI:30616"/>
    </ligand>
</feature>
<dbReference type="Gene3D" id="1.10.240.10">
    <property type="entry name" value="Tyrosyl-Transfer RNA Synthetase"/>
    <property type="match status" value="1"/>
</dbReference>
<evidence type="ECO:0000256" key="9">
    <source>
        <dbReference type="RuleBase" id="RU363036"/>
    </source>
</evidence>
<organism evidence="10 11">
    <name type="scientific">Persicirhabdus sediminis</name>
    <dbReference type="NCBI Taxonomy" id="454144"/>
    <lineage>
        <taxon>Bacteria</taxon>
        <taxon>Pseudomonadati</taxon>
        <taxon>Verrucomicrobiota</taxon>
        <taxon>Verrucomicrobiia</taxon>
        <taxon>Verrucomicrobiales</taxon>
        <taxon>Verrucomicrobiaceae</taxon>
        <taxon>Persicirhabdus</taxon>
    </lineage>
</organism>
<dbReference type="GO" id="GO:0005524">
    <property type="term" value="F:ATP binding"/>
    <property type="evidence" value="ECO:0007669"/>
    <property type="project" value="UniProtKB-UniRule"/>
</dbReference>
<evidence type="ECO:0000313" key="10">
    <source>
        <dbReference type="EMBL" id="MBK1790301.1"/>
    </source>
</evidence>
<keyword evidence="5 8" id="KW-0648">Protein biosynthesis</keyword>
<dbReference type="Gene3D" id="3.40.50.620">
    <property type="entry name" value="HUPs"/>
    <property type="match status" value="1"/>
</dbReference>
<keyword evidence="8" id="KW-0963">Cytoplasm</keyword>
<evidence type="ECO:0000256" key="4">
    <source>
        <dbReference type="ARBA" id="ARBA00022840"/>
    </source>
</evidence>
<dbReference type="EMBL" id="JAENIM010000021">
    <property type="protein sequence ID" value="MBK1790301.1"/>
    <property type="molecule type" value="Genomic_DNA"/>
</dbReference>
<accession>A0A8J7SIA3</accession>
<reference evidence="10" key="1">
    <citation type="submission" date="2021-01" db="EMBL/GenBank/DDBJ databases">
        <title>Modified the classification status of verrucomicrobia.</title>
        <authorList>
            <person name="Feng X."/>
        </authorList>
    </citation>
    <scope>NUCLEOTIDE SEQUENCE</scope>
    <source>
        <strain evidence="10">_KCTC 22039</strain>
    </source>
</reference>
<dbReference type="InterPro" id="IPR014729">
    <property type="entry name" value="Rossmann-like_a/b/a_fold"/>
</dbReference>
<evidence type="ECO:0000313" key="11">
    <source>
        <dbReference type="Proteomes" id="UP000624703"/>
    </source>
</evidence>
<protein>
    <recommendedName>
        <fullName evidence="8">Tryptophan--tRNA ligase</fullName>
        <ecNumber evidence="8">6.1.1.2</ecNumber>
    </recommendedName>
    <alternativeName>
        <fullName evidence="8">Tryptophanyl-tRNA synthetase</fullName>
        <shortName evidence="8">TrpRS</shortName>
    </alternativeName>
</protein>
<dbReference type="Pfam" id="PF00579">
    <property type="entry name" value="tRNA-synt_1b"/>
    <property type="match status" value="1"/>
</dbReference>
<keyword evidence="6 8" id="KW-0030">Aminoacyl-tRNA synthetase</keyword>
<feature type="binding site" evidence="8">
    <location>
        <position position="131"/>
    </location>
    <ligand>
        <name>L-tryptophan</name>
        <dbReference type="ChEBI" id="CHEBI:57912"/>
    </ligand>
</feature>
<dbReference type="HAMAP" id="MF_00140_B">
    <property type="entry name" value="Trp_tRNA_synth_B"/>
    <property type="match status" value="1"/>
</dbReference>
<dbReference type="EC" id="6.1.1.2" evidence="8"/>
<comment type="caution">
    <text evidence="10">The sequence shown here is derived from an EMBL/GenBank/DDBJ whole genome shotgun (WGS) entry which is preliminary data.</text>
</comment>
<dbReference type="InterPro" id="IPR002305">
    <property type="entry name" value="aa-tRNA-synth_Ic"/>
</dbReference>
<name>A0A8J7SIA3_9BACT</name>
<feature type="short sequence motif" description="'KMSKS' region" evidence="8">
    <location>
        <begin position="190"/>
        <end position="194"/>
    </location>
</feature>
<comment type="function">
    <text evidence="8">Catalyzes the attachment of tryptophan to tRNA(Trp).</text>
</comment>
<dbReference type="InterPro" id="IPR001412">
    <property type="entry name" value="aa-tRNA-synth_I_CS"/>
</dbReference>
<dbReference type="InterPro" id="IPR050203">
    <property type="entry name" value="Trp-tRNA_synthetase"/>
</dbReference>
<dbReference type="GO" id="GO:0005829">
    <property type="term" value="C:cytosol"/>
    <property type="evidence" value="ECO:0007669"/>
    <property type="project" value="TreeGrafter"/>
</dbReference>
<dbReference type="SUPFAM" id="SSF52374">
    <property type="entry name" value="Nucleotidylyl transferase"/>
    <property type="match status" value="1"/>
</dbReference>
<comment type="similarity">
    <text evidence="1 8 9">Belongs to the class-I aminoacyl-tRNA synthetase family.</text>
</comment>
<keyword evidence="3 8" id="KW-0547">Nucleotide-binding</keyword>
<dbReference type="GO" id="GO:0004830">
    <property type="term" value="F:tryptophan-tRNA ligase activity"/>
    <property type="evidence" value="ECO:0007669"/>
    <property type="project" value="UniProtKB-UniRule"/>
</dbReference>
<dbReference type="PROSITE" id="PS00178">
    <property type="entry name" value="AA_TRNA_LIGASE_I"/>
    <property type="match status" value="1"/>
</dbReference>
<comment type="subcellular location">
    <subcellularLocation>
        <location evidence="8">Cytoplasm</location>
    </subcellularLocation>
</comment>
<feature type="binding site" evidence="8">
    <location>
        <position position="183"/>
    </location>
    <ligand>
        <name>ATP</name>
        <dbReference type="ChEBI" id="CHEBI:30616"/>
    </ligand>
</feature>
<dbReference type="NCBIfam" id="TIGR00233">
    <property type="entry name" value="trpS"/>
    <property type="match status" value="1"/>
</dbReference>
<evidence type="ECO:0000256" key="3">
    <source>
        <dbReference type="ARBA" id="ARBA00022741"/>
    </source>
</evidence>
<comment type="subunit">
    <text evidence="8">Homodimer.</text>
</comment>
<keyword evidence="2 8" id="KW-0436">Ligase</keyword>
<comment type="catalytic activity">
    <reaction evidence="7 8">
        <text>tRNA(Trp) + L-tryptophan + ATP = L-tryptophyl-tRNA(Trp) + AMP + diphosphate + H(+)</text>
        <dbReference type="Rhea" id="RHEA:24080"/>
        <dbReference type="Rhea" id="RHEA-COMP:9671"/>
        <dbReference type="Rhea" id="RHEA-COMP:9705"/>
        <dbReference type="ChEBI" id="CHEBI:15378"/>
        <dbReference type="ChEBI" id="CHEBI:30616"/>
        <dbReference type="ChEBI" id="CHEBI:33019"/>
        <dbReference type="ChEBI" id="CHEBI:57912"/>
        <dbReference type="ChEBI" id="CHEBI:78442"/>
        <dbReference type="ChEBI" id="CHEBI:78535"/>
        <dbReference type="ChEBI" id="CHEBI:456215"/>
        <dbReference type="EC" id="6.1.1.2"/>
    </reaction>
</comment>
<dbReference type="InterPro" id="IPR002306">
    <property type="entry name" value="Trp-tRNA-ligase"/>
</dbReference>
<feature type="binding site" evidence="8">
    <location>
        <begin position="190"/>
        <end position="194"/>
    </location>
    <ligand>
        <name>ATP</name>
        <dbReference type="ChEBI" id="CHEBI:30616"/>
    </ligand>
</feature>
<evidence type="ECO:0000256" key="5">
    <source>
        <dbReference type="ARBA" id="ARBA00022917"/>
    </source>
</evidence>
<dbReference type="PANTHER" id="PTHR43766:SF1">
    <property type="entry name" value="TRYPTOPHAN--TRNA LIGASE, MITOCHONDRIAL"/>
    <property type="match status" value="1"/>
</dbReference>
<feature type="binding site" evidence="8">
    <location>
        <begin position="8"/>
        <end position="10"/>
    </location>
    <ligand>
        <name>ATP</name>
        <dbReference type="ChEBI" id="CHEBI:30616"/>
    </ligand>
</feature>
<evidence type="ECO:0000256" key="6">
    <source>
        <dbReference type="ARBA" id="ARBA00023146"/>
    </source>
</evidence>
<dbReference type="InterPro" id="IPR024109">
    <property type="entry name" value="Trp-tRNA-ligase_bac-type"/>
</dbReference>
<evidence type="ECO:0000256" key="7">
    <source>
        <dbReference type="ARBA" id="ARBA00049929"/>
    </source>
</evidence>
<dbReference type="FunFam" id="1.10.240.10:FF:000005">
    <property type="entry name" value="Tryptophan--tRNA ligase"/>
    <property type="match status" value="1"/>
</dbReference>
<dbReference type="RefSeq" id="WP_200310337.1">
    <property type="nucleotide sequence ID" value="NZ_JAENIM010000021.1"/>
</dbReference>
<evidence type="ECO:0000256" key="1">
    <source>
        <dbReference type="ARBA" id="ARBA00005594"/>
    </source>
</evidence>
<feature type="binding site" evidence="8">
    <location>
        <begin position="16"/>
        <end position="17"/>
    </location>
    <ligand>
        <name>ATP</name>
        <dbReference type="ChEBI" id="CHEBI:30616"/>
    </ligand>
</feature>
<dbReference type="CDD" id="cd00806">
    <property type="entry name" value="TrpRS_core"/>
    <property type="match status" value="1"/>
</dbReference>
<evidence type="ECO:0000256" key="8">
    <source>
        <dbReference type="HAMAP-Rule" id="MF_00140"/>
    </source>
</evidence>
<dbReference type="Proteomes" id="UP000624703">
    <property type="component" value="Unassembled WGS sequence"/>
</dbReference>
<gene>
    <name evidence="8 10" type="primary">trpS</name>
    <name evidence="10" type="ORF">JIN82_03915</name>
</gene>
<dbReference type="PANTHER" id="PTHR43766">
    <property type="entry name" value="TRYPTOPHAN--TRNA LIGASE, MITOCHONDRIAL"/>
    <property type="match status" value="1"/>
</dbReference>
<sequence length="321" mass="35728">MRILTGLQPSGKLHVGNYFGAMQPAVKLQDEGDAFYFIANYHAMNTSENADELRENVREMAVDFLACGLDPAKATFFRQSDVPEVNELAWILSTVCPMGLLERCHSYKDKIAKGFSPNHGLFAYPVLMAADILLYDSNVVPVGKDQKQHVEVTRDLAGKINDKFGKDLLVMPESQIRENTAVVPGLDGQKMSKSYGNTLPIFGPKKKMRKLIMGIKTDSTPVEEPKPIEGSIIIDLYKLFASEADVEQMKADFLAGGFGYGDLKGRLWEAYWEFFAPMREKRDELIADPSYVDRVLAEGAEKARAEAAVVLQRVRKAVGLI</sequence>
<dbReference type="PRINTS" id="PR01039">
    <property type="entry name" value="TRNASYNTHTRP"/>
</dbReference>
<dbReference type="AlphaFoldDB" id="A0A8J7SIA3"/>
<evidence type="ECO:0000256" key="2">
    <source>
        <dbReference type="ARBA" id="ARBA00022598"/>
    </source>
</evidence>
<comment type="caution">
    <text evidence="8">Lacks conserved residue(s) required for the propagation of feature annotation.</text>
</comment>
<dbReference type="GO" id="GO:0006436">
    <property type="term" value="P:tryptophanyl-tRNA aminoacylation"/>
    <property type="evidence" value="ECO:0007669"/>
    <property type="project" value="UniProtKB-UniRule"/>
</dbReference>
<keyword evidence="4 8" id="KW-0067">ATP-binding</keyword>
<proteinExistence type="inferred from homology"/>